<organism evidence="2">
    <name type="scientific">Arion vulgaris</name>
    <dbReference type="NCBI Taxonomy" id="1028688"/>
    <lineage>
        <taxon>Eukaryota</taxon>
        <taxon>Metazoa</taxon>
        <taxon>Spiralia</taxon>
        <taxon>Lophotrochozoa</taxon>
        <taxon>Mollusca</taxon>
        <taxon>Gastropoda</taxon>
        <taxon>Heterobranchia</taxon>
        <taxon>Euthyneura</taxon>
        <taxon>Panpulmonata</taxon>
        <taxon>Eupulmonata</taxon>
        <taxon>Stylommatophora</taxon>
        <taxon>Helicina</taxon>
        <taxon>Arionoidea</taxon>
        <taxon>Arionidae</taxon>
        <taxon>Arion</taxon>
    </lineage>
</organism>
<gene>
    <name evidence="2" type="primary">ORF49628</name>
</gene>
<feature type="non-terminal residue" evidence="2">
    <location>
        <position position="94"/>
    </location>
</feature>
<feature type="region of interest" description="Disordered" evidence="1">
    <location>
        <begin position="62"/>
        <end position="94"/>
    </location>
</feature>
<feature type="non-terminal residue" evidence="2">
    <location>
        <position position="1"/>
    </location>
</feature>
<accession>A0A0B6Z7A8</accession>
<dbReference type="AlphaFoldDB" id="A0A0B6Z7A8"/>
<feature type="compositionally biased region" description="Polar residues" evidence="1">
    <location>
        <begin position="85"/>
        <end position="94"/>
    </location>
</feature>
<protein>
    <submittedName>
        <fullName evidence="2">Uncharacterized protein</fullName>
    </submittedName>
</protein>
<dbReference type="Gene3D" id="6.10.250.1630">
    <property type="match status" value="1"/>
</dbReference>
<evidence type="ECO:0000313" key="2">
    <source>
        <dbReference type="EMBL" id="CEK63826.1"/>
    </source>
</evidence>
<evidence type="ECO:0000256" key="1">
    <source>
        <dbReference type="SAM" id="MobiDB-lite"/>
    </source>
</evidence>
<name>A0A0B6Z7A8_9EUPU</name>
<sequence>CELPSMSQIDVTCFSALPLNLQQELREAYAKQTVTGHSATVTGHRATAEDKMTAMIEGGNFTILKSPPKHKRKRNKHSNAGLKSPKQSNKKGLT</sequence>
<dbReference type="EMBL" id="HACG01016961">
    <property type="protein sequence ID" value="CEK63826.1"/>
    <property type="molecule type" value="Transcribed_RNA"/>
</dbReference>
<proteinExistence type="predicted"/>
<feature type="compositionally biased region" description="Basic residues" evidence="1">
    <location>
        <begin position="67"/>
        <end position="77"/>
    </location>
</feature>
<reference evidence="2" key="1">
    <citation type="submission" date="2014-12" db="EMBL/GenBank/DDBJ databases">
        <title>Insight into the proteome of Arion vulgaris.</title>
        <authorList>
            <person name="Aradska J."/>
            <person name="Bulat T."/>
            <person name="Smidak R."/>
            <person name="Sarate P."/>
            <person name="Gangsoo J."/>
            <person name="Sialana F."/>
            <person name="Bilban M."/>
            <person name="Lubec G."/>
        </authorList>
    </citation>
    <scope>NUCLEOTIDE SEQUENCE</scope>
    <source>
        <tissue evidence="2">Skin</tissue>
    </source>
</reference>